<evidence type="ECO:0000313" key="3">
    <source>
        <dbReference type="Proteomes" id="UP000254209"/>
    </source>
</evidence>
<dbReference type="EMBL" id="UFSO01000003">
    <property type="protein sequence ID" value="SSY80365.1"/>
    <property type="molecule type" value="Genomic_DNA"/>
</dbReference>
<dbReference type="Proteomes" id="UP000254209">
    <property type="component" value="Unassembled WGS sequence"/>
</dbReference>
<dbReference type="AlphaFoldDB" id="A0A376BUB1"/>
<protein>
    <submittedName>
        <fullName evidence="2">Uncharacterized protein conserved in bacteria</fullName>
    </submittedName>
</protein>
<dbReference type="RefSeq" id="WP_034292542.1">
    <property type="nucleotide sequence ID" value="NZ_CP091519.2"/>
</dbReference>
<feature type="domain" description="Zinc finger CHCC-type" evidence="1">
    <location>
        <begin position="18"/>
        <end position="52"/>
    </location>
</feature>
<dbReference type="Gene3D" id="2.60.260.40">
    <property type="entry name" value="q5lls5 like domains"/>
    <property type="match status" value="1"/>
</dbReference>
<reference evidence="2 3" key="1">
    <citation type="submission" date="2018-06" db="EMBL/GenBank/DDBJ databases">
        <authorList>
            <consortium name="Pathogen Informatics"/>
            <person name="Doyle S."/>
        </authorList>
    </citation>
    <scope>NUCLEOTIDE SEQUENCE [LARGE SCALE GENOMIC DNA]</scope>
    <source>
        <strain evidence="2 3">NCTC10283</strain>
    </source>
</reference>
<name>A0A376BUB1_9NEIS</name>
<proteinExistence type="predicted"/>
<organism evidence="2 3">
    <name type="scientific">Alysiella crassa</name>
    <dbReference type="NCBI Taxonomy" id="153491"/>
    <lineage>
        <taxon>Bacteria</taxon>
        <taxon>Pseudomonadati</taxon>
        <taxon>Pseudomonadota</taxon>
        <taxon>Betaproteobacteria</taxon>
        <taxon>Neisseriales</taxon>
        <taxon>Neisseriaceae</taxon>
        <taxon>Alysiella</taxon>
    </lineage>
</organism>
<gene>
    <name evidence="2" type="ORF">NCTC10283_01922</name>
</gene>
<sequence length="62" mass="6873">MSDTENIIHITPEDLPLYCTGSQTEAWNGHPRVFLPIQSFGAAECPYCGVVYQLNGEVKGHH</sequence>
<dbReference type="InterPro" id="IPR019401">
    <property type="entry name" value="Znf_CHCC"/>
</dbReference>
<accession>A0A376BUB1</accession>
<keyword evidence="3" id="KW-1185">Reference proteome</keyword>
<dbReference type="OrthoDB" id="9806844at2"/>
<dbReference type="Pfam" id="PF10276">
    <property type="entry name" value="zf-CHCC"/>
    <property type="match status" value="1"/>
</dbReference>
<evidence type="ECO:0000313" key="2">
    <source>
        <dbReference type="EMBL" id="SSY80365.1"/>
    </source>
</evidence>
<dbReference type="STRING" id="1120980.GCA_000745955_01122"/>
<evidence type="ECO:0000259" key="1">
    <source>
        <dbReference type="Pfam" id="PF10276"/>
    </source>
</evidence>